<dbReference type="Gene3D" id="1.10.533.30">
    <property type="entry name" value="Nematode polyprotein allergen ABA-1"/>
    <property type="match status" value="3"/>
</dbReference>
<name>A0A915LG45_MELJA</name>
<proteinExistence type="predicted"/>
<protein>
    <submittedName>
        <fullName evidence="4">Polyprotein allergen nematode domain-containing protein</fullName>
    </submittedName>
</protein>
<dbReference type="InterPro" id="IPR032487">
    <property type="entry name" value="ABA-1_nematode"/>
</dbReference>
<keyword evidence="3" id="KW-1185">Reference proteome</keyword>
<evidence type="ECO:0000313" key="3">
    <source>
        <dbReference type="Proteomes" id="UP000887561"/>
    </source>
</evidence>
<dbReference type="AlphaFoldDB" id="A0A915LG45"/>
<dbReference type="Proteomes" id="UP000887561">
    <property type="component" value="Unplaced"/>
</dbReference>
<organism evidence="3 4">
    <name type="scientific">Meloidogyne javanica</name>
    <name type="common">Root-knot nematode worm</name>
    <dbReference type="NCBI Taxonomy" id="6303"/>
    <lineage>
        <taxon>Eukaryota</taxon>
        <taxon>Metazoa</taxon>
        <taxon>Ecdysozoa</taxon>
        <taxon>Nematoda</taxon>
        <taxon>Chromadorea</taxon>
        <taxon>Rhabditida</taxon>
        <taxon>Tylenchina</taxon>
        <taxon>Tylenchomorpha</taxon>
        <taxon>Tylenchoidea</taxon>
        <taxon>Meloidogynidae</taxon>
        <taxon>Meloidogyninae</taxon>
        <taxon>Meloidogyne</taxon>
        <taxon>Meloidogyne incognita group</taxon>
    </lineage>
</organism>
<evidence type="ECO:0000313" key="4">
    <source>
        <dbReference type="WBParaSite" id="scaffold11649_cov184.g15778"/>
    </source>
</evidence>
<evidence type="ECO:0000259" key="2">
    <source>
        <dbReference type="Pfam" id="PF16469"/>
    </source>
</evidence>
<feature type="compositionally biased region" description="Acidic residues" evidence="1">
    <location>
        <begin position="457"/>
        <end position="466"/>
    </location>
</feature>
<dbReference type="WBParaSite" id="scaffold11649_cov184.g15778">
    <property type="protein sequence ID" value="scaffold11649_cov184.g15778"/>
    <property type="gene ID" value="scaffold11649_cov184.g15778"/>
</dbReference>
<sequence>ARDYGPACKRIFALSMAVPPTTSRRRRECAQCSERLKHAIKTHLSWLSDEQKAELKADEIAGKTREETKEKVMKWFEAIGEESEKEKARELMKGGCRELIKELLGEEAASKIKQMKEGGATPEALTAEIDKLMGEITDEKKKETAALYSSACKQVFGIKASRKRRESNDELDEETKKEFEKEILEILFDTSFEWLNEGQREELEEDLANGKSLENEIYKKTEKWFKELEMLEREKVNKQILINCLGLNQGMQRDNARLKIRYLTLEDKLNLTSLLIIKKEQNKLLHKSKIIGKFCVDMTEEVKFMRKRRDHHHGHGGGHTLEDYFKTHLSCHLRKLAEEYKPVCTQLFGVGEEKKPAGRKRRDHHHGHGGGHTLEDYFKTHLSWLDDGQKENLKTMKGEGKTREEMQKKVNHLRKLAEEYKPVCTQLFGVGEASVSRKRRSWKDIYGKKKLNNRGYDDEEEEEDEGYSNPRVSNIEDNDEQTRTDMGRMPSIEWGILLDEDII</sequence>
<accession>A0A915LG45</accession>
<evidence type="ECO:0000256" key="1">
    <source>
        <dbReference type="SAM" id="MobiDB-lite"/>
    </source>
</evidence>
<dbReference type="Pfam" id="PF16469">
    <property type="entry name" value="NPA"/>
    <property type="match status" value="1"/>
</dbReference>
<feature type="region of interest" description="Disordered" evidence="1">
    <location>
        <begin position="455"/>
        <end position="488"/>
    </location>
</feature>
<reference evidence="4" key="1">
    <citation type="submission" date="2022-11" db="UniProtKB">
        <authorList>
            <consortium name="WormBaseParasite"/>
        </authorList>
    </citation>
    <scope>IDENTIFICATION</scope>
</reference>
<dbReference type="InterPro" id="IPR038289">
    <property type="entry name" value="DVA-1_sf"/>
</dbReference>
<feature type="domain" description="Polyprotein allergen nematode" evidence="2">
    <location>
        <begin position="35"/>
        <end position="156"/>
    </location>
</feature>